<dbReference type="CDD" id="cd00054">
    <property type="entry name" value="EGF_CA"/>
    <property type="match status" value="3"/>
</dbReference>
<dbReference type="InterPro" id="IPR002035">
    <property type="entry name" value="VWF_A"/>
</dbReference>
<evidence type="ECO:0000256" key="3">
    <source>
        <dbReference type="ARBA" id="ARBA00022583"/>
    </source>
</evidence>
<evidence type="ECO:0000256" key="7">
    <source>
        <dbReference type="ARBA" id="ARBA00023136"/>
    </source>
</evidence>
<keyword evidence="6" id="KW-1133">Transmembrane helix</keyword>
<evidence type="ECO:0000256" key="9">
    <source>
        <dbReference type="ARBA" id="ARBA00023170"/>
    </source>
</evidence>
<keyword evidence="3" id="KW-0254">Endocytosis</keyword>
<dbReference type="FunFam" id="2.10.25.10:FF:000009">
    <property type="entry name" value="Low-density lipoprotein receptor isoform 1"/>
    <property type="match status" value="2"/>
</dbReference>
<dbReference type="EMBL" id="HACG01002122">
    <property type="protein sequence ID" value="CEK48987.1"/>
    <property type="molecule type" value="Transcribed_RNA"/>
</dbReference>
<dbReference type="PANTHER" id="PTHR22588">
    <property type="entry name" value="VWFA DOMAIN-CONTAINING PROTEIN"/>
    <property type="match status" value="1"/>
</dbReference>
<dbReference type="PROSITE" id="PS50026">
    <property type="entry name" value="EGF_3"/>
    <property type="match status" value="1"/>
</dbReference>
<proteinExistence type="predicted"/>
<keyword evidence="8 11" id="KW-1015">Disulfide bond</keyword>
<evidence type="ECO:0000256" key="8">
    <source>
        <dbReference type="ARBA" id="ARBA00023157"/>
    </source>
</evidence>
<dbReference type="InterPro" id="IPR001881">
    <property type="entry name" value="EGF-like_Ca-bd_dom"/>
</dbReference>
<accession>A0A0B6XY64</accession>
<dbReference type="Pfam" id="PF00092">
    <property type="entry name" value="VWA"/>
    <property type="match status" value="1"/>
</dbReference>
<evidence type="ECO:0000256" key="11">
    <source>
        <dbReference type="PROSITE-ProRule" id="PRU00076"/>
    </source>
</evidence>
<dbReference type="SMART" id="SM00181">
    <property type="entry name" value="EGF"/>
    <property type="match status" value="4"/>
</dbReference>
<dbReference type="InterPro" id="IPR000152">
    <property type="entry name" value="EGF-type_Asp/Asn_hydroxyl_site"/>
</dbReference>
<feature type="chain" id="PRO_5002111672" description="VWFA domain-containing protein" evidence="12">
    <location>
        <begin position="20"/>
        <end position="437"/>
    </location>
</feature>
<dbReference type="GO" id="GO:0005509">
    <property type="term" value="F:calcium ion binding"/>
    <property type="evidence" value="ECO:0007669"/>
    <property type="project" value="InterPro"/>
</dbReference>
<dbReference type="InterPro" id="IPR018097">
    <property type="entry name" value="EGF_Ca-bd_CS"/>
</dbReference>
<dbReference type="SUPFAM" id="SSF53300">
    <property type="entry name" value="vWA-like"/>
    <property type="match status" value="1"/>
</dbReference>
<dbReference type="SMART" id="SM00179">
    <property type="entry name" value="EGF_CA"/>
    <property type="match status" value="4"/>
</dbReference>
<keyword evidence="2 11" id="KW-0245">EGF-like domain</keyword>
<dbReference type="InterPro" id="IPR049883">
    <property type="entry name" value="NOTCH1_EGF-like"/>
</dbReference>
<keyword evidence="12" id="KW-0732">Signal</keyword>
<dbReference type="PANTHER" id="PTHR22588:SF3">
    <property type="entry name" value="VWFA DOMAIN-CONTAINING PROTEIN"/>
    <property type="match status" value="1"/>
</dbReference>
<dbReference type="Gene3D" id="2.10.25.10">
    <property type="entry name" value="Laminin"/>
    <property type="match status" value="4"/>
</dbReference>
<dbReference type="SUPFAM" id="SSF57196">
    <property type="entry name" value="EGF/Laminin"/>
    <property type="match status" value="1"/>
</dbReference>
<keyword evidence="7" id="KW-0472">Membrane</keyword>
<dbReference type="Gene3D" id="3.40.50.410">
    <property type="entry name" value="von Willebrand factor, type A domain"/>
    <property type="match status" value="1"/>
</dbReference>
<comment type="subcellular location">
    <subcellularLocation>
        <location evidence="1">Membrane</location>
        <topology evidence="1">Single-pass type I membrane protein</topology>
    </subcellularLocation>
</comment>
<evidence type="ECO:0000256" key="4">
    <source>
        <dbReference type="ARBA" id="ARBA00022692"/>
    </source>
</evidence>
<dbReference type="PROSITE" id="PS00010">
    <property type="entry name" value="ASX_HYDROXYL"/>
    <property type="match status" value="3"/>
</dbReference>
<evidence type="ECO:0000259" key="14">
    <source>
        <dbReference type="PROSITE" id="PS50234"/>
    </source>
</evidence>
<evidence type="ECO:0008006" key="16">
    <source>
        <dbReference type="Google" id="ProtNLM"/>
    </source>
</evidence>
<dbReference type="Pfam" id="PF07645">
    <property type="entry name" value="EGF_CA"/>
    <property type="match status" value="3"/>
</dbReference>
<feature type="domain" description="VWFA" evidence="14">
    <location>
        <begin position="256"/>
        <end position="434"/>
    </location>
</feature>
<dbReference type="InterPro" id="IPR052229">
    <property type="entry name" value="Collagen-VI/PIF"/>
</dbReference>
<keyword evidence="10" id="KW-0325">Glycoprotein</keyword>
<dbReference type="SUPFAM" id="SSF57184">
    <property type="entry name" value="Growth factor receptor domain"/>
    <property type="match status" value="1"/>
</dbReference>
<evidence type="ECO:0000259" key="13">
    <source>
        <dbReference type="PROSITE" id="PS50026"/>
    </source>
</evidence>
<evidence type="ECO:0000256" key="5">
    <source>
        <dbReference type="ARBA" id="ARBA00022737"/>
    </source>
</evidence>
<evidence type="ECO:0000256" key="2">
    <source>
        <dbReference type="ARBA" id="ARBA00022536"/>
    </source>
</evidence>
<keyword evidence="9" id="KW-0675">Receptor</keyword>
<dbReference type="SMART" id="SM00327">
    <property type="entry name" value="VWA"/>
    <property type="match status" value="1"/>
</dbReference>
<dbReference type="GO" id="GO:0006897">
    <property type="term" value="P:endocytosis"/>
    <property type="evidence" value="ECO:0007669"/>
    <property type="project" value="UniProtKB-KW"/>
</dbReference>
<name>A0A0B6XY64_9EUPU</name>
<evidence type="ECO:0000256" key="1">
    <source>
        <dbReference type="ARBA" id="ARBA00004479"/>
    </source>
</evidence>
<protein>
    <recommendedName>
        <fullName evidence="16">VWFA domain-containing protein</fullName>
    </recommendedName>
</protein>
<dbReference type="PROSITE" id="PS01187">
    <property type="entry name" value="EGF_CA"/>
    <property type="match status" value="2"/>
</dbReference>
<gene>
    <name evidence="15" type="primary">ORF5944</name>
</gene>
<reference evidence="15" key="1">
    <citation type="submission" date="2014-12" db="EMBL/GenBank/DDBJ databases">
        <title>Insight into the proteome of Arion vulgaris.</title>
        <authorList>
            <person name="Aradska J."/>
            <person name="Bulat T."/>
            <person name="Smidak R."/>
            <person name="Sarate P."/>
            <person name="Gangsoo J."/>
            <person name="Sialana F."/>
            <person name="Bilban M."/>
            <person name="Lubec G."/>
        </authorList>
    </citation>
    <scope>NUCLEOTIDE SEQUENCE</scope>
    <source>
        <tissue evidence="15">Skin</tissue>
    </source>
</reference>
<organism evidence="15">
    <name type="scientific">Arion vulgaris</name>
    <dbReference type="NCBI Taxonomy" id="1028688"/>
    <lineage>
        <taxon>Eukaryota</taxon>
        <taxon>Metazoa</taxon>
        <taxon>Spiralia</taxon>
        <taxon>Lophotrochozoa</taxon>
        <taxon>Mollusca</taxon>
        <taxon>Gastropoda</taxon>
        <taxon>Heterobranchia</taxon>
        <taxon>Euthyneura</taxon>
        <taxon>Panpulmonata</taxon>
        <taxon>Eupulmonata</taxon>
        <taxon>Stylommatophora</taxon>
        <taxon>Helicina</taxon>
        <taxon>Arionoidea</taxon>
        <taxon>Arionidae</taxon>
        <taxon>Arion</taxon>
    </lineage>
</organism>
<dbReference type="AlphaFoldDB" id="A0A0B6XY64"/>
<evidence type="ECO:0000256" key="12">
    <source>
        <dbReference type="SAM" id="SignalP"/>
    </source>
</evidence>
<evidence type="ECO:0000256" key="6">
    <source>
        <dbReference type="ARBA" id="ARBA00022989"/>
    </source>
</evidence>
<evidence type="ECO:0000256" key="10">
    <source>
        <dbReference type="ARBA" id="ARBA00023180"/>
    </source>
</evidence>
<dbReference type="InterPro" id="IPR000742">
    <property type="entry name" value="EGF"/>
</dbReference>
<feature type="domain" description="EGF-like" evidence="13">
    <location>
        <begin position="83"/>
        <end position="123"/>
    </location>
</feature>
<evidence type="ECO:0000313" key="15">
    <source>
        <dbReference type="EMBL" id="CEK48987.1"/>
    </source>
</evidence>
<dbReference type="PROSITE" id="PS50234">
    <property type="entry name" value="VWFA"/>
    <property type="match status" value="1"/>
</dbReference>
<dbReference type="PRINTS" id="PR00453">
    <property type="entry name" value="VWFADOMAIN"/>
</dbReference>
<feature type="disulfide bond" evidence="11">
    <location>
        <begin position="87"/>
        <end position="97"/>
    </location>
</feature>
<keyword evidence="4" id="KW-0812">Transmembrane</keyword>
<dbReference type="GO" id="GO:0016020">
    <property type="term" value="C:membrane"/>
    <property type="evidence" value="ECO:0007669"/>
    <property type="project" value="UniProtKB-SubCell"/>
</dbReference>
<comment type="caution">
    <text evidence="11">Lacks conserved residue(s) required for the propagation of feature annotation.</text>
</comment>
<feature type="signal peptide" evidence="12">
    <location>
        <begin position="1"/>
        <end position="19"/>
    </location>
</feature>
<dbReference type="InterPro" id="IPR036465">
    <property type="entry name" value="vWFA_dom_sf"/>
</dbReference>
<dbReference type="InterPro" id="IPR009030">
    <property type="entry name" value="Growth_fac_rcpt_cys_sf"/>
</dbReference>
<keyword evidence="5" id="KW-0677">Repeat</keyword>
<sequence length="437" mass="47956">MKKLILLFIAAVLVKDTTSFFLTCVFINPCKHICHSHIVIGFVCSCRPGYIVDPTNSNNCIDIPAVCPAGLENNPLNTKVCQDIDECDRFRPCDHNCRNIEGSYVCSCREGFSISLENSNRCVLKAPTCRPGFQTNPLYPNTCTDIDECLRPNQCHQVCVNTEGGYKCGCSAGFKISPEDNTRCIPRGPVCKLGFQPDPRNPDSCIDVDECKNNVCDQICTNLQGGYRCSCRENFQVNSLDNSRCSDIKLCTTTSDIIFLLDSSGSMGEENNALQLSFASKIAAHFVIGTSNSRFGAVLFSDIPEKIFDLNRYSNSKDLTKALTSADYHKGTTYTNKGLDFIRQKGMFSASSGGRPNAQDIVIVFTDGRSNLPDQTTVAADNLKRQGVKIISVGIGDDLYLSELKAIASTRENVFVAPSFDMLSIVEQDLASRICQG</sequence>